<dbReference type="PANTHER" id="PTHR30250">
    <property type="entry name" value="PST FAMILY PREDICTED COLANIC ACID TRANSPORTER"/>
    <property type="match status" value="1"/>
</dbReference>
<evidence type="ECO:0000313" key="8">
    <source>
        <dbReference type="Proteomes" id="UP001263246"/>
    </source>
</evidence>
<dbReference type="Proteomes" id="UP001263246">
    <property type="component" value="Unassembled WGS sequence"/>
</dbReference>
<gene>
    <name evidence="7" type="ORF">RX402_01760</name>
</gene>
<feature type="transmembrane region" description="Helical" evidence="6">
    <location>
        <begin position="467"/>
        <end position="489"/>
    </location>
</feature>
<dbReference type="PANTHER" id="PTHR30250:SF26">
    <property type="entry name" value="PSMA PROTEIN"/>
    <property type="match status" value="1"/>
</dbReference>
<comment type="caution">
    <text evidence="7">The sequence shown here is derived from an EMBL/GenBank/DDBJ whole genome shotgun (WGS) entry which is preliminary data.</text>
</comment>
<feature type="transmembrane region" description="Helical" evidence="6">
    <location>
        <begin position="375"/>
        <end position="394"/>
    </location>
</feature>
<evidence type="ECO:0000256" key="3">
    <source>
        <dbReference type="ARBA" id="ARBA00022692"/>
    </source>
</evidence>
<evidence type="ECO:0000256" key="1">
    <source>
        <dbReference type="ARBA" id="ARBA00004651"/>
    </source>
</evidence>
<dbReference type="Pfam" id="PF01943">
    <property type="entry name" value="Polysacc_synt"/>
    <property type="match status" value="1"/>
</dbReference>
<evidence type="ECO:0000313" key="7">
    <source>
        <dbReference type="EMBL" id="MDU8687484.1"/>
    </source>
</evidence>
<keyword evidence="2" id="KW-1003">Cell membrane</keyword>
<accession>A0ABU3TW06</accession>
<dbReference type="EMBL" id="JAWHPR010000001">
    <property type="protein sequence ID" value="MDU8687484.1"/>
    <property type="molecule type" value="Genomic_DNA"/>
</dbReference>
<proteinExistence type="predicted"/>
<comment type="subcellular location">
    <subcellularLocation>
        <location evidence="1">Cell membrane</location>
        <topology evidence="1">Multi-pass membrane protein</topology>
    </subcellularLocation>
</comment>
<dbReference type="RefSeq" id="WP_249238399.1">
    <property type="nucleotide sequence ID" value="NZ_CP094473.1"/>
</dbReference>
<name>A0ABU3TW06_9FIRM</name>
<keyword evidence="8" id="KW-1185">Reference proteome</keyword>
<feature type="transmembrane region" description="Helical" evidence="6">
    <location>
        <begin position="400"/>
        <end position="419"/>
    </location>
</feature>
<organism evidence="7 8">
    <name type="scientific">Faecalibacterium wellingii</name>
    <dbReference type="NCBI Taxonomy" id="2929491"/>
    <lineage>
        <taxon>Bacteria</taxon>
        <taxon>Bacillati</taxon>
        <taxon>Bacillota</taxon>
        <taxon>Clostridia</taxon>
        <taxon>Eubacteriales</taxon>
        <taxon>Oscillospiraceae</taxon>
        <taxon>Faecalibacterium</taxon>
    </lineage>
</organism>
<protein>
    <submittedName>
        <fullName evidence="7">Lipopolysaccharide biosynthesis protein</fullName>
    </submittedName>
</protein>
<feature type="transmembrane region" description="Helical" evidence="6">
    <location>
        <begin position="162"/>
        <end position="180"/>
    </location>
</feature>
<feature type="transmembrane region" description="Helical" evidence="6">
    <location>
        <begin position="186"/>
        <end position="205"/>
    </location>
</feature>
<feature type="transmembrane region" description="Helical" evidence="6">
    <location>
        <begin position="342"/>
        <end position="363"/>
    </location>
</feature>
<feature type="transmembrane region" description="Helical" evidence="6">
    <location>
        <begin position="89"/>
        <end position="109"/>
    </location>
</feature>
<keyword evidence="4 6" id="KW-1133">Transmembrane helix</keyword>
<evidence type="ECO:0000256" key="5">
    <source>
        <dbReference type="ARBA" id="ARBA00023136"/>
    </source>
</evidence>
<evidence type="ECO:0000256" key="2">
    <source>
        <dbReference type="ARBA" id="ARBA00022475"/>
    </source>
</evidence>
<dbReference type="InterPro" id="IPR050833">
    <property type="entry name" value="Poly_Biosynth_Transport"/>
</dbReference>
<feature type="transmembrane region" description="Helical" evidence="6">
    <location>
        <begin position="52"/>
        <end position="69"/>
    </location>
</feature>
<reference evidence="7 8" key="1">
    <citation type="submission" date="2023-10" db="EMBL/GenBank/DDBJ databases">
        <title>Host Genetic Regulation of Human Gut Microbial Structural Variation.</title>
        <authorList>
            <person name="Harmsen H.J.M."/>
        </authorList>
    </citation>
    <scope>NUCLEOTIDE SEQUENCE [LARGE SCALE GENOMIC DNA]</scope>
    <source>
        <strain evidence="7 8">HTF-F</strain>
    </source>
</reference>
<feature type="transmembrane region" description="Helical" evidence="6">
    <location>
        <begin position="129"/>
        <end position="150"/>
    </location>
</feature>
<feature type="transmembrane region" description="Helical" evidence="6">
    <location>
        <begin position="7"/>
        <end position="32"/>
    </location>
</feature>
<keyword evidence="3 6" id="KW-0812">Transmembrane</keyword>
<evidence type="ECO:0000256" key="6">
    <source>
        <dbReference type="SAM" id="Phobius"/>
    </source>
</evidence>
<sequence>MNKVKRLLMTILTSGIATILSFLISFILTPYITNKLGVEAYGFVTLAKNFTQYATIITIALNSYAARYITVSYHNNDMKKAQEYISSVYYGDVAISAVIMIVAGGFILFLDRILNISLELVTSVKLLFLYVFLGFVLTTVGTSYTAAAYIKNRLDIVGIFRSLSYIFEVLFYVIVFTFFTPKVWQVGVAICVAQLVIFGGDYYIYKKYTPELKIKRKNVSFKAIKKLVVNGIWNSINSLGNTLNSGLDLIVTNLWLSDLAMGQIAITKTISSIFMSFNQLLAQPFQPLLLKSYSDGNKNKLVSELKISMKLTSLFSSIVFAGFFSLGKVFYALWIPGQDIDLIYVLTVITMLSSVIEGPVYPLYYIYTLTVKNKIPCLVTVVGGILNVAGMAILVKYSSLGIYSIVLTTTVIMLFINLVTNPLYMTHCLKIEWFTFYPTLLRTIISCTCMTISFTFIANALNPSTWMSFALTAILCGIMGCIIHLAFVFSRDEKSRILVIIKSKGK</sequence>
<feature type="transmembrane region" description="Helical" evidence="6">
    <location>
        <begin position="314"/>
        <end position="336"/>
    </location>
</feature>
<keyword evidence="5 6" id="KW-0472">Membrane</keyword>
<dbReference type="InterPro" id="IPR002797">
    <property type="entry name" value="Polysacc_synth"/>
</dbReference>
<feature type="transmembrane region" description="Helical" evidence="6">
    <location>
        <begin position="440"/>
        <end position="461"/>
    </location>
</feature>
<evidence type="ECO:0000256" key="4">
    <source>
        <dbReference type="ARBA" id="ARBA00022989"/>
    </source>
</evidence>